<dbReference type="GO" id="GO:0009450">
    <property type="term" value="P:gamma-aminobutyric acid catabolic process"/>
    <property type="evidence" value="ECO:0007669"/>
    <property type="project" value="TreeGrafter"/>
</dbReference>
<dbReference type="CDD" id="cd07103">
    <property type="entry name" value="ALDH_F5_SSADH_GabD"/>
    <property type="match status" value="1"/>
</dbReference>
<feature type="domain" description="Aldehyde dehydrogenase" evidence="9">
    <location>
        <begin position="34"/>
        <end position="488"/>
    </location>
</feature>
<dbReference type="PANTHER" id="PTHR43353">
    <property type="entry name" value="SUCCINATE-SEMIALDEHYDE DEHYDROGENASE, MITOCHONDRIAL"/>
    <property type="match status" value="1"/>
</dbReference>
<dbReference type="STRING" id="224129.A0A1W4WJA1"/>
<evidence type="ECO:0000256" key="6">
    <source>
        <dbReference type="ARBA" id="ARBA00030806"/>
    </source>
</evidence>
<dbReference type="SUPFAM" id="SSF53720">
    <property type="entry name" value="ALDH-like"/>
    <property type="match status" value="1"/>
</dbReference>
<evidence type="ECO:0000256" key="5">
    <source>
        <dbReference type="ARBA" id="ARBA00023002"/>
    </source>
</evidence>
<dbReference type="RefSeq" id="XP_018324004.1">
    <property type="nucleotide sequence ID" value="XM_018468502.2"/>
</dbReference>
<organism evidence="10 11">
    <name type="scientific">Agrilus planipennis</name>
    <name type="common">Emerald ash borer</name>
    <name type="synonym">Agrilus marcopoli</name>
    <dbReference type="NCBI Taxonomy" id="224129"/>
    <lineage>
        <taxon>Eukaryota</taxon>
        <taxon>Metazoa</taxon>
        <taxon>Ecdysozoa</taxon>
        <taxon>Arthropoda</taxon>
        <taxon>Hexapoda</taxon>
        <taxon>Insecta</taxon>
        <taxon>Pterygota</taxon>
        <taxon>Neoptera</taxon>
        <taxon>Endopterygota</taxon>
        <taxon>Coleoptera</taxon>
        <taxon>Polyphaga</taxon>
        <taxon>Elateriformia</taxon>
        <taxon>Buprestoidea</taxon>
        <taxon>Buprestidae</taxon>
        <taxon>Agrilinae</taxon>
        <taxon>Agrilus</taxon>
    </lineage>
</organism>
<dbReference type="InterPro" id="IPR050740">
    <property type="entry name" value="Aldehyde_DH_Superfamily"/>
</dbReference>
<reference evidence="11" key="1">
    <citation type="submission" date="2025-08" db="UniProtKB">
        <authorList>
            <consortium name="RefSeq"/>
        </authorList>
    </citation>
    <scope>IDENTIFICATION</scope>
    <source>
        <tissue evidence="11">Entire body</tissue>
    </source>
</reference>
<dbReference type="InterPro" id="IPR015590">
    <property type="entry name" value="Aldehyde_DH_dom"/>
</dbReference>
<dbReference type="PANTHER" id="PTHR43353:SF5">
    <property type="entry name" value="SUCCINATE-SEMIALDEHYDE DEHYDROGENASE, MITOCHONDRIAL"/>
    <property type="match status" value="1"/>
</dbReference>
<accession>A0A1W4WJA1</accession>
<dbReference type="GeneID" id="108736175"/>
<dbReference type="Proteomes" id="UP000192223">
    <property type="component" value="Unplaced"/>
</dbReference>
<dbReference type="PROSITE" id="PS00070">
    <property type="entry name" value="ALDEHYDE_DEHYDR_CYS"/>
    <property type="match status" value="1"/>
</dbReference>
<dbReference type="FunCoup" id="A0A1W4WJA1">
    <property type="interactions" value="948"/>
</dbReference>
<evidence type="ECO:0000256" key="1">
    <source>
        <dbReference type="ARBA" id="ARBA00005176"/>
    </source>
</evidence>
<comment type="similarity">
    <text evidence="2 8">Belongs to the aldehyde dehydrogenase family.</text>
</comment>
<dbReference type="CTD" id="43092"/>
<protein>
    <recommendedName>
        <fullName evidence="4">Succinate-semialdehyde dehydrogenase, mitochondrial</fullName>
        <ecNumber evidence="3">1.2.1.24</ecNumber>
    </recommendedName>
    <alternativeName>
        <fullName evidence="6">NAD(+)-dependent succinic semialdehyde dehydrogenase</fullName>
    </alternativeName>
</protein>
<dbReference type="InterPro" id="IPR016162">
    <property type="entry name" value="Ald_DH_N"/>
</dbReference>
<dbReference type="KEGG" id="apln:108736175"/>
<dbReference type="InterPro" id="IPR016163">
    <property type="entry name" value="Ald_DH_C"/>
</dbReference>
<evidence type="ECO:0000313" key="11">
    <source>
        <dbReference type="RefSeq" id="XP_018324004.1"/>
    </source>
</evidence>
<comment type="pathway">
    <text evidence="1">Amino-acid degradation; 4-aminobutanoate degradation.</text>
</comment>
<dbReference type="Pfam" id="PF00171">
    <property type="entry name" value="Aldedh"/>
    <property type="match status" value="1"/>
</dbReference>
<evidence type="ECO:0000256" key="8">
    <source>
        <dbReference type="RuleBase" id="RU003345"/>
    </source>
</evidence>
<dbReference type="InterPro" id="IPR029510">
    <property type="entry name" value="Ald_DH_CS_GLU"/>
</dbReference>
<evidence type="ECO:0000259" key="9">
    <source>
        <dbReference type="Pfam" id="PF00171"/>
    </source>
</evidence>
<name>A0A1W4WJA1_AGRPL</name>
<evidence type="ECO:0000313" key="10">
    <source>
        <dbReference type="Proteomes" id="UP000192223"/>
    </source>
</evidence>
<dbReference type="EC" id="1.2.1.24" evidence="3"/>
<evidence type="ECO:0000256" key="3">
    <source>
        <dbReference type="ARBA" id="ARBA00013051"/>
    </source>
</evidence>
<dbReference type="FunFam" id="3.40.309.10:FF:000004">
    <property type="entry name" value="Succinate-semialdehyde dehydrogenase I"/>
    <property type="match status" value="1"/>
</dbReference>
<proteinExistence type="inferred from homology"/>
<dbReference type="InParanoid" id="A0A1W4WJA1"/>
<keyword evidence="10" id="KW-1185">Reference proteome</keyword>
<dbReference type="InterPro" id="IPR016160">
    <property type="entry name" value="Ald_DH_CS_CYS"/>
</dbReference>
<evidence type="ECO:0000256" key="4">
    <source>
        <dbReference type="ARBA" id="ARBA00019842"/>
    </source>
</evidence>
<dbReference type="OrthoDB" id="310895at2759"/>
<sequence>MLSYCSKTVILSCKNSNFKNIQLINKQIRLYSGSTFDVLNPVNGTVVGTVPDMTIDEIKEKVEKASDAHHEWKLTTAKHRAGLLRKWFNLLEQNSADIAKTLSKEAGKPFNEAVGEVAYGNSFVEWSSEEARTVLGQIIPSPYKSKKILVEKHPIGVVGIITPWNFPHAMITRKAGAALAAGCTCVIKPAAETPLTAITLTQLAHEAGIPENVMNVVTVNVNKASQVGTLFCTSPLIAGISFTGSTVVGKILYRLCADHVKRISLELGGNAPFIIFDSADIDKAVEAALVAKFRNCGQTCVAANRFLVQSGIYDKFVAALTEKVKKLRMGDVSQPDVQLGPLINSKQFNTVTRFVEDAISKGAKVLLGGKAATHIGQLFYEPTILADIKPDMKVYNEEIFGPVVPLIQFKKEEEAIKIANSTMAGLAGYLCSSDVNQIFRVSKLLETGMVGINEGLISMAEAPFGGIKDSGIGREGSIYGIDEFLYVKYYCLGGLD</sequence>
<dbReference type="GO" id="GO:0005739">
    <property type="term" value="C:mitochondrion"/>
    <property type="evidence" value="ECO:0007669"/>
    <property type="project" value="TreeGrafter"/>
</dbReference>
<dbReference type="PROSITE" id="PS00687">
    <property type="entry name" value="ALDEHYDE_DEHYDR_GLU"/>
    <property type="match status" value="1"/>
</dbReference>
<keyword evidence="5 8" id="KW-0560">Oxidoreductase</keyword>
<dbReference type="FunFam" id="3.40.605.10:FF:000005">
    <property type="entry name" value="Succinate-semialdehyde dehydrogenase I"/>
    <property type="match status" value="1"/>
</dbReference>
<dbReference type="Gene3D" id="3.40.309.10">
    <property type="entry name" value="Aldehyde Dehydrogenase, Chain A, domain 2"/>
    <property type="match status" value="1"/>
</dbReference>
<dbReference type="GO" id="GO:0004777">
    <property type="term" value="F:succinate-semialdehyde dehydrogenase (NAD+) activity"/>
    <property type="evidence" value="ECO:0007669"/>
    <property type="project" value="UniProtKB-EC"/>
</dbReference>
<feature type="active site" evidence="7">
    <location>
        <position position="266"/>
    </location>
</feature>
<dbReference type="Gene3D" id="3.40.605.10">
    <property type="entry name" value="Aldehyde Dehydrogenase, Chain A, domain 1"/>
    <property type="match status" value="1"/>
</dbReference>
<evidence type="ECO:0000256" key="7">
    <source>
        <dbReference type="PROSITE-ProRule" id="PRU10007"/>
    </source>
</evidence>
<dbReference type="AlphaFoldDB" id="A0A1W4WJA1"/>
<dbReference type="InterPro" id="IPR016161">
    <property type="entry name" value="Ald_DH/histidinol_DH"/>
</dbReference>
<evidence type="ECO:0000256" key="2">
    <source>
        <dbReference type="ARBA" id="ARBA00009986"/>
    </source>
</evidence>
<gene>
    <name evidence="11" type="primary">LOC108736175</name>
</gene>